<accession>A0A1M4S988</accession>
<dbReference type="STRING" id="1122195.SAMN02745164_00139"/>
<keyword evidence="2" id="KW-1185">Reference proteome</keyword>
<gene>
    <name evidence="1" type="ORF">SAMN02745164_00139</name>
</gene>
<proteinExistence type="predicted"/>
<evidence type="ECO:0000313" key="1">
    <source>
        <dbReference type="EMBL" id="SHE28766.1"/>
    </source>
</evidence>
<evidence type="ECO:0000313" key="2">
    <source>
        <dbReference type="Proteomes" id="UP000184334"/>
    </source>
</evidence>
<name>A0A1M4S988_MARH1</name>
<sequence length="448" mass="52816">MKKSIILFFLILQTFIFSYNLLNNFDFFLYFNNPNSFYQKLYTNVSFFRYLYSKEGAGQESLYEYLLKNLTEEEIKDVKKFISSNFLLISNDSFNIEDFFWTNPIQNIIKFLGNFNGYIITDYNNQEKLINLIKNLFSYDVEYINGEYIIKNLNLKLYSIGGHILLYNKNISIEKIFKLLDDFNSLKLNIKDNIYISFKKQKFNYLLESFQKKYMSKYSDNISGEVKINYVNKEIIFDIESSLKIINNSKFNEGYKIFGDSLIFLNLNSHSEIYNIVSKVFIPRDSYSNNALNLILNSIKSDGSIYLSEYFSRKGDGISIIIPGIVNLEKIDEKIKVWGIEKKTLGNYYYYSIYYDKIGAPVYLYVNENNMIISSISPTLMKYLIVNSKKFSNLKIFYSNDLPKNILYIWYSNINSFFEEFIGNSVPGEFIIINASDNNKFIEKIILR</sequence>
<dbReference type="RefSeq" id="WP_072862371.1">
    <property type="nucleotide sequence ID" value="NZ_FQUI01000001.1"/>
</dbReference>
<dbReference type="OrthoDB" id="49262at2"/>
<dbReference type="Proteomes" id="UP000184334">
    <property type="component" value="Unassembled WGS sequence"/>
</dbReference>
<protein>
    <submittedName>
        <fullName evidence="1">Uncharacterized protein</fullName>
    </submittedName>
</protein>
<reference evidence="1" key="1">
    <citation type="submission" date="2016-11" db="EMBL/GenBank/DDBJ databases">
        <authorList>
            <person name="Varghese N."/>
            <person name="Submissions S."/>
        </authorList>
    </citation>
    <scope>NUCLEOTIDE SEQUENCE [LARGE SCALE GENOMIC DNA]</scope>
    <source>
        <strain evidence="1">DSM 16785</strain>
    </source>
</reference>
<comment type="caution">
    <text evidence="1">The sequence shown here is derived from an EMBL/GenBank/DDBJ whole genome shotgun (WGS) entry which is preliminary data.</text>
</comment>
<dbReference type="AlphaFoldDB" id="A0A1M4S988"/>
<dbReference type="EMBL" id="FQUI01000001">
    <property type="protein sequence ID" value="SHE28766.1"/>
    <property type="molecule type" value="Genomic_DNA"/>
</dbReference>
<organism evidence="1 2">
    <name type="scientific">Marinitoga hydrogenitolerans (strain DSM 16785 / JCM 12826 / AT1271)</name>
    <dbReference type="NCBI Taxonomy" id="1122195"/>
    <lineage>
        <taxon>Bacteria</taxon>
        <taxon>Thermotogati</taxon>
        <taxon>Thermotogota</taxon>
        <taxon>Thermotogae</taxon>
        <taxon>Petrotogales</taxon>
        <taxon>Petrotogaceae</taxon>
        <taxon>Marinitoga</taxon>
    </lineage>
</organism>